<keyword evidence="6 12" id="KW-0560">Oxidoreductase</keyword>
<dbReference type="Proteomes" id="UP001595699">
    <property type="component" value="Unassembled WGS sequence"/>
</dbReference>
<dbReference type="RefSeq" id="WP_205120229.1">
    <property type="nucleotide sequence ID" value="NZ_JAFBCM010000001.1"/>
</dbReference>
<dbReference type="Gene3D" id="1.10.3660.10">
    <property type="entry name" value="6-phosphogluconate dehydrogenase C-terminal like domain"/>
    <property type="match status" value="1"/>
</dbReference>
<dbReference type="GO" id="GO:0008977">
    <property type="term" value="F:prephenate dehydrogenase (NAD+) activity"/>
    <property type="evidence" value="ECO:0007669"/>
    <property type="project" value="UniProtKB-EC"/>
</dbReference>
<dbReference type="NCBIfam" id="NF005111">
    <property type="entry name" value="PRK06545.2-3"/>
    <property type="match status" value="1"/>
</dbReference>
<dbReference type="Pfam" id="PF02153">
    <property type="entry name" value="PDH_N"/>
    <property type="match status" value="1"/>
</dbReference>
<dbReference type="EC" id="1.3.1.12" evidence="3"/>
<keyword evidence="8" id="KW-0028">Amino-acid biosynthesis</keyword>
<dbReference type="Pfam" id="PF20463">
    <property type="entry name" value="PDH_C"/>
    <property type="match status" value="1"/>
</dbReference>
<dbReference type="InterPro" id="IPR002912">
    <property type="entry name" value="ACT_dom"/>
</dbReference>
<comment type="similarity">
    <text evidence="2">Belongs to the prephenate/arogenate dehydrogenase family.</text>
</comment>
<comment type="pathway">
    <text evidence="1">Amino-acid biosynthesis; L-tyrosine biosynthesis; (4-hydroxyphenyl)pyruvate from prephenate (NAD(+) route): step 1/1.</text>
</comment>
<dbReference type="PROSITE" id="PS51671">
    <property type="entry name" value="ACT"/>
    <property type="match status" value="1"/>
</dbReference>
<evidence type="ECO:0000256" key="1">
    <source>
        <dbReference type="ARBA" id="ARBA00005067"/>
    </source>
</evidence>
<evidence type="ECO:0000256" key="2">
    <source>
        <dbReference type="ARBA" id="ARBA00007964"/>
    </source>
</evidence>
<evidence type="ECO:0000259" key="10">
    <source>
        <dbReference type="PROSITE" id="PS51176"/>
    </source>
</evidence>
<reference evidence="13" key="1">
    <citation type="journal article" date="2019" name="Int. J. Syst. Evol. Microbiol.">
        <title>The Global Catalogue of Microorganisms (GCM) 10K type strain sequencing project: providing services to taxonomists for standard genome sequencing and annotation.</title>
        <authorList>
            <consortium name="The Broad Institute Genomics Platform"/>
            <consortium name="The Broad Institute Genome Sequencing Center for Infectious Disease"/>
            <person name="Wu L."/>
            <person name="Ma J."/>
        </authorList>
    </citation>
    <scope>NUCLEOTIDE SEQUENCE [LARGE SCALE GENOMIC DNA]</scope>
    <source>
        <strain evidence="13">CGMCC 4.7241</strain>
    </source>
</reference>
<accession>A0ABV7Y7E3</accession>
<keyword evidence="7" id="KW-0520">NAD</keyword>
<dbReference type="InterPro" id="IPR036291">
    <property type="entry name" value="NAD(P)-bd_dom_sf"/>
</dbReference>
<dbReference type="InterPro" id="IPR050812">
    <property type="entry name" value="Preph/Arog_dehydrog"/>
</dbReference>
<feature type="domain" description="ACT" evidence="11">
    <location>
        <begin position="293"/>
        <end position="360"/>
    </location>
</feature>
<keyword evidence="13" id="KW-1185">Reference proteome</keyword>
<evidence type="ECO:0000313" key="13">
    <source>
        <dbReference type="Proteomes" id="UP001595699"/>
    </source>
</evidence>
<dbReference type="PANTHER" id="PTHR21363:SF0">
    <property type="entry name" value="PREPHENATE DEHYDROGENASE [NADP(+)]"/>
    <property type="match status" value="1"/>
</dbReference>
<name>A0ABV7Y7E3_9ACTN</name>
<sequence>MSEGLFRRVLVIGTGLMGTSTALALHRSGAEVLLEDLDAGNLRVAVSLGAGTPFSGASPDPEPDLVVVGVPPAVLGNVVADALERFPTSPVTDVGSVKAAALADVERLAPDAVERYVGSHPMAGSEQSGPLAARADIFDGRAWAITPHPRSRDDAIAVVEQLARTCGAFPVRLSPSEHDEAVALVSHVPQVAASVVAGLLTTAAEGHLMLAGQGIRDVTRIAAGDPKLWTQILSANATPVARLLHEAASDLQRFALTLEKLEPEELRDALERGGTGVRRLPGKHGARQESFTSIPVLLQDQPGELARLFADVGGAGVNIEDVRMDHSPGTPAGLVELAVHDDAVPALLAALERHGWTVHG</sequence>
<dbReference type="InterPro" id="IPR003099">
    <property type="entry name" value="Prephen_DH"/>
</dbReference>
<gene>
    <name evidence="12" type="ORF">ACFOUW_03755</name>
</gene>
<feature type="domain" description="Prephenate/arogenate dehydrogenase" evidence="10">
    <location>
        <begin position="7"/>
        <end position="288"/>
    </location>
</feature>
<evidence type="ECO:0000256" key="8">
    <source>
        <dbReference type="ARBA" id="ARBA00023141"/>
    </source>
</evidence>
<evidence type="ECO:0000256" key="5">
    <source>
        <dbReference type="ARBA" id="ARBA00022498"/>
    </source>
</evidence>
<evidence type="ECO:0000256" key="9">
    <source>
        <dbReference type="ARBA" id="ARBA00049260"/>
    </source>
</evidence>
<evidence type="ECO:0000313" key="12">
    <source>
        <dbReference type="EMBL" id="MFC3759939.1"/>
    </source>
</evidence>
<evidence type="ECO:0000256" key="7">
    <source>
        <dbReference type="ARBA" id="ARBA00023027"/>
    </source>
</evidence>
<keyword evidence="8" id="KW-0057">Aromatic amino acid biosynthesis</keyword>
<dbReference type="InterPro" id="IPR046826">
    <property type="entry name" value="PDH_N"/>
</dbReference>
<proteinExistence type="inferred from homology"/>
<dbReference type="InterPro" id="IPR045865">
    <property type="entry name" value="ACT-like_dom_sf"/>
</dbReference>
<dbReference type="SUPFAM" id="SSF55021">
    <property type="entry name" value="ACT-like"/>
    <property type="match status" value="1"/>
</dbReference>
<dbReference type="InterPro" id="IPR046825">
    <property type="entry name" value="PDH_C"/>
</dbReference>
<evidence type="ECO:0000259" key="11">
    <source>
        <dbReference type="PROSITE" id="PS51671"/>
    </source>
</evidence>
<evidence type="ECO:0000256" key="4">
    <source>
        <dbReference type="ARBA" id="ARBA00016891"/>
    </source>
</evidence>
<keyword evidence="5" id="KW-0827">Tyrosine biosynthesis</keyword>
<dbReference type="SUPFAM" id="SSF51735">
    <property type="entry name" value="NAD(P)-binding Rossmann-fold domains"/>
    <property type="match status" value="1"/>
</dbReference>
<protein>
    <recommendedName>
        <fullName evidence="4">Prephenate dehydrogenase</fullName>
        <ecNumber evidence="3">1.3.1.12</ecNumber>
    </recommendedName>
</protein>
<dbReference type="InterPro" id="IPR008927">
    <property type="entry name" value="6-PGluconate_DH-like_C_sf"/>
</dbReference>
<comment type="caution">
    <text evidence="12">The sequence shown here is derived from an EMBL/GenBank/DDBJ whole genome shotgun (WGS) entry which is preliminary data.</text>
</comment>
<comment type="catalytic activity">
    <reaction evidence="9">
        <text>prephenate + NAD(+) = 3-(4-hydroxyphenyl)pyruvate + CO2 + NADH</text>
        <dbReference type="Rhea" id="RHEA:13869"/>
        <dbReference type="ChEBI" id="CHEBI:16526"/>
        <dbReference type="ChEBI" id="CHEBI:29934"/>
        <dbReference type="ChEBI" id="CHEBI:36242"/>
        <dbReference type="ChEBI" id="CHEBI:57540"/>
        <dbReference type="ChEBI" id="CHEBI:57945"/>
        <dbReference type="EC" id="1.3.1.12"/>
    </reaction>
</comment>
<dbReference type="SUPFAM" id="SSF48179">
    <property type="entry name" value="6-phosphogluconate dehydrogenase C-terminal domain-like"/>
    <property type="match status" value="1"/>
</dbReference>
<evidence type="ECO:0000256" key="6">
    <source>
        <dbReference type="ARBA" id="ARBA00023002"/>
    </source>
</evidence>
<dbReference type="Gene3D" id="3.40.50.720">
    <property type="entry name" value="NAD(P)-binding Rossmann-like Domain"/>
    <property type="match status" value="1"/>
</dbReference>
<dbReference type="Gene3D" id="3.30.70.260">
    <property type="match status" value="1"/>
</dbReference>
<organism evidence="12 13">
    <name type="scientific">Tenggerimyces flavus</name>
    <dbReference type="NCBI Taxonomy" id="1708749"/>
    <lineage>
        <taxon>Bacteria</taxon>
        <taxon>Bacillati</taxon>
        <taxon>Actinomycetota</taxon>
        <taxon>Actinomycetes</taxon>
        <taxon>Propionibacteriales</taxon>
        <taxon>Nocardioidaceae</taxon>
        <taxon>Tenggerimyces</taxon>
    </lineage>
</organism>
<dbReference type="EMBL" id="JBHRZH010000004">
    <property type="protein sequence ID" value="MFC3759939.1"/>
    <property type="molecule type" value="Genomic_DNA"/>
</dbReference>
<dbReference type="PROSITE" id="PS51176">
    <property type="entry name" value="PDH_ADH"/>
    <property type="match status" value="1"/>
</dbReference>
<dbReference type="PANTHER" id="PTHR21363">
    <property type="entry name" value="PREPHENATE DEHYDROGENASE"/>
    <property type="match status" value="1"/>
</dbReference>
<dbReference type="NCBIfam" id="NF005112">
    <property type="entry name" value="PRK06545.2-4"/>
    <property type="match status" value="1"/>
</dbReference>
<evidence type="ECO:0000256" key="3">
    <source>
        <dbReference type="ARBA" id="ARBA00012068"/>
    </source>
</evidence>